<keyword evidence="16" id="KW-1185">Reference proteome</keyword>
<dbReference type="SUPFAM" id="SSF56349">
    <property type="entry name" value="DNA breaking-rejoining enzymes"/>
    <property type="match status" value="1"/>
</dbReference>
<accession>A0A1H1BLA7</accession>
<dbReference type="RefSeq" id="WP_092492648.1">
    <property type="nucleotide sequence ID" value="NZ_FNKD01000002.1"/>
</dbReference>
<keyword evidence="7 12" id="KW-0159">Chromosome partition</keyword>
<feature type="active site" evidence="12">
    <location>
        <position position="243"/>
    </location>
</feature>
<evidence type="ECO:0000256" key="6">
    <source>
        <dbReference type="ARBA" id="ARBA00022618"/>
    </source>
</evidence>
<evidence type="ECO:0000256" key="8">
    <source>
        <dbReference type="ARBA" id="ARBA00022908"/>
    </source>
</evidence>
<dbReference type="InterPro" id="IPR011010">
    <property type="entry name" value="DNA_brk_join_enz"/>
</dbReference>
<dbReference type="NCBIfam" id="TIGR02225">
    <property type="entry name" value="recomb_XerD"/>
    <property type="match status" value="1"/>
</dbReference>
<feature type="domain" description="Core-binding (CB)" evidence="14">
    <location>
        <begin position="1"/>
        <end position="87"/>
    </location>
</feature>
<reference evidence="15 16" key="1">
    <citation type="submission" date="2016-10" db="EMBL/GenBank/DDBJ databases">
        <authorList>
            <person name="de Groot N.N."/>
        </authorList>
    </citation>
    <scope>NUCLEOTIDE SEQUENCE [LARGE SCALE GENOMIC DNA]</scope>
    <source>
        <strain evidence="15 16">CGMCC 1.10449</strain>
    </source>
</reference>
<dbReference type="PANTHER" id="PTHR30349:SF81">
    <property type="entry name" value="TYROSINE RECOMBINASE XERC"/>
    <property type="match status" value="1"/>
</dbReference>
<evidence type="ECO:0000256" key="10">
    <source>
        <dbReference type="ARBA" id="ARBA00023172"/>
    </source>
</evidence>
<gene>
    <name evidence="12" type="primary">xerD</name>
    <name evidence="15" type="ORF">SAMN05216231_1810</name>
</gene>
<feature type="active site" evidence="12">
    <location>
        <position position="269"/>
    </location>
</feature>
<dbReference type="Gene3D" id="1.10.443.10">
    <property type="entry name" value="Intergrase catalytic core"/>
    <property type="match status" value="1"/>
</dbReference>
<dbReference type="Gene3D" id="1.10.150.130">
    <property type="match status" value="1"/>
</dbReference>
<dbReference type="InterPro" id="IPR023009">
    <property type="entry name" value="Tyrosine_recombinase_XerC/XerD"/>
</dbReference>
<dbReference type="Proteomes" id="UP000199444">
    <property type="component" value="Unassembled WGS sequence"/>
</dbReference>
<dbReference type="InterPro" id="IPR044068">
    <property type="entry name" value="CB"/>
</dbReference>
<feature type="active site" description="O-(3'-phospho-DNA)-tyrosine intermediate" evidence="12">
    <location>
        <position position="278"/>
    </location>
</feature>
<evidence type="ECO:0000259" key="14">
    <source>
        <dbReference type="PROSITE" id="PS51900"/>
    </source>
</evidence>
<evidence type="ECO:0000313" key="16">
    <source>
        <dbReference type="Proteomes" id="UP000199444"/>
    </source>
</evidence>
<dbReference type="HAMAP" id="MF_01807">
    <property type="entry name" value="Recomb_XerD"/>
    <property type="match status" value="1"/>
</dbReference>
<dbReference type="GO" id="GO:0009037">
    <property type="term" value="F:tyrosine-based site-specific recombinase activity"/>
    <property type="evidence" value="ECO:0007669"/>
    <property type="project" value="UniProtKB-UniRule"/>
</dbReference>
<evidence type="ECO:0000256" key="7">
    <source>
        <dbReference type="ARBA" id="ARBA00022829"/>
    </source>
</evidence>
<dbReference type="InterPro" id="IPR011931">
    <property type="entry name" value="Recomb_XerC"/>
</dbReference>
<protein>
    <recommendedName>
        <fullName evidence="4 12">Tyrosine recombinase XerD</fullName>
    </recommendedName>
</protein>
<sequence length="297" mass="34087">MLKSGFEDFVHYLQVERGLSDNTLKSYKRDLRQYILYIEKVLQKTKWDDVVRTDIVGFLYKLKDDGKSAATIARTIASIRSFHQFLIREQLVVHDPSIHIETPKKERKLPDVLSTQDIEALLKIQGNSSLKIRNRAMLELLYATGLRVTELTSLKVSDLHLTMGFVRCLGKGSRERIVPLGEMAKEAVDDYLQHARGSLTKRKIDDNTLFVNQHGRPLSRQGFWKILKGVALESGIKKKITPHTLRHSFATHLLENGADLRSVQEMLGHEDISTTQIYTHVTKARLKDIYQSYHPRA</sequence>
<evidence type="ECO:0000256" key="2">
    <source>
        <dbReference type="ARBA" id="ARBA00006657"/>
    </source>
</evidence>
<feature type="active site" evidence="12">
    <location>
        <position position="147"/>
    </location>
</feature>
<feature type="active site" evidence="12">
    <location>
        <position position="171"/>
    </location>
</feature>
<evidence type="ECO:0000256" key="12">
    <source>
        <dbReference type="HAMAP-Rule" id="MF_01807"/>
    </source>
</evidence>
<dbReference type="GO" id="GO:0005737">
    <property type="term" value="C:cytoplasm"/>
    <property type="evidence" value="ECO:0007669"/>
    <property type="project" value="UniProtKB-SubCell"/>
</dbReference>
<dbReference type="HAMAP" id="MF_01808">
    <property type="entry name" value="Recomb_XerC_XerD"/>
    <property type="match status" value="1"/>
</dbReference>
<feature type="active site" evidence="12">
    <location>
        <position position="246"/>
    </location>
</feature>
<dbReference type="EMBL" id="FNKD01000002">
    <property type="protein sequence ID" value="SDQ52754.1"/>
    <property type="molecule type" value="Genomic_DNA"/>
</dbReference>
<evidence type="ECO:0000256" key="3">
    <source>
        <dbReference type="ARBA" id="ARBA00010450"/>
    </source>
</evidence>
<keyword evidence="11 12" id="KW-0131">Cell cycle</keyword>
<proteinExistence type="inferred from homology"/>
<comment type="function">
    <text evidence="12">Site-specific tyrosine recombinase, which acts by catalyzing the cutting and rejoining of the recombining DNA molecules. The XerC-XerD complex is essential to convert dimers of the bacterial chromosome into monomers to permit their segregation at cell division. It also contributes to the segregational stability of plasmids.</text>
</comment>
<dbReference type="InterPro" id="IPR004107">
    <property type="entry name" value="Integrase_SAM-like_N"/>
</dbReference>
<keyword evidence="5 12" id="KW-0963">Cytoplasm</keyword>
<dbReference type="GO" id="GO:0051301">
    <property type="term" value="P:cell division"/>
    <property type="evidence" value="ECO:0007669"/>
    <property type="project" value="UniProtKB-UniRule"/>
</dbReference>
<evidence type="ECO:0000256" key="1">
    <source>
        <dbReference type="ARBA" id="ARBA00004496"/>
    </source>
</evidence>
<keyword evidence="10 12" id="KW-0233">DNA recombination</keyword>
<dbReference type="AlphaFoldDB" id="A0A1H1BLA7"/>
<keyword evidence="8 12" id="KW-0229">DNA integration</keyword>
<dbReference type="PROSITE" id="PS51898">
    <property type="entry name" value="TYR_RECOMBINASE"/>
    <property type="match status" value="1"/>
</dbReference>
<comment type="similarity">
    <text evidence="3 12">Belongs to the 'phage' integrase family. XerD subfamily.</text>
</comment>
<dbReference type="InterPro" id="IPR011932">
    <property type="entry name" value="Recomb_XerD"/>
</dbReference>
<keyword evidence="6 12" id="KW-0132">Cell division</keyword>
<feature type="domain" description="Tyr recombinase" evidence="13">
    <location>
        <begin position="108"/>
        <end position="291"/>
    </location>
</feature>
<dbReference type="InterPro" id="IPR013762">
    <property type="entry name" value="Integrase-like_cat_sf"/>
</dbReference>
<evidence type="ECO:0000256" key="5">
    <source>
        <dbReference type="ARBA" id="ARBA00022490"/>
    </source>
</evidence>
<keyword evidence="9 12" id="KW-0238">DNA-binding</keyword>
<dbReference type="STRING" id="553311.SAMN05216231_1810"/>
<evidence type="ECO:0000256" key="4">
    <source>
        <dbReference type="ARBA" id="ARBA00015810"/>
    </source>
</evidence>
<evidence type="ECO:0000259" key="13">
    <source>
        <dbReference type="PROSITE" id="PS51898"/>
    </source>
</evidence>
<dbReference type="NCBIfam" id="NF040815">
    <property type="entry name" value="recomb_XerA_Arch"/>
    <property type="match status" value="1"/>
</dbReference>
<dbReference type="Pfam" id="PF02899">
    <property type="entry name" value="Phage_int_SAM_1"/>
    <property type="match status" value="1"/>
</dbReference>
<comment type="subunit">
    <text evidence="12">Forms a cyclic heterotetrameric complex composed of two molecules of XerC and two molecules of XerD.</text>
</comment>
<dbReference type="NCBIfam" id="NF001399">
    <property type="entry name" value="PRK00283.1"/>
    <property type="match status" value="1"/>
</dbReference>
<dbReference type="PROSITE" id="PS51900">
    <property type="entry name" value="CB"/>
    <property type="match status" value="1"/>
</dbReference>
<name>A0A1H1BLA7_9BACI</name>
<dbReference type="CDD" id="cd00798">
    <property type="entry name" value="INT_XerDC_C"/>
    <property type="match status" value="1"/>
</dbReference>
<dbReference type="InterPro" id="IPR010998">
    <property type="entry name" value="Integrase_recombinase_N"/>
</dbReference>
<dbReference type="Pfam" id="PF00589">
    <property type="entry name" value="Phage_integrase"/>
    <property type="match status" value="1"/>
</dbReference>
<dbReference type="InterPro" id="IPR002104">
    <property type="entry name" value="Integrase_catalytic"/>
</dbReference>
<dbReference type="GO" id="GO:0007059">
    <property type="term" value="P:chromosome segregation"/>
    <property type="evidence" value="ECO:0007669"/>
    <property type="project" value="UniProtKB-UniRule"/>
</dbReference>
<organism evidence="15 16">
    <name type="scientific">Virgibacillus salinus</name>
    <dbReference type="NCBI Taxonomy" id="553311"/>
    <lineage>
        <taxon>Bacteria</taxon>
        <taxon>Bacillati</taxon>
        <taxon>Bacillota</taxon>
        <taxon>Bacilli</taxon>
        <taxon>Bacillales</taxon>
        <taxon>Bacillaceae</taxon>
        <taxon>Virgibacillus</taxon>
    </lineage>
</organism>
<dbReference type="PANTHER" id="PTHR30349">
    <property type="entry name" value="PHAGE INTEGRASE-RELATED"/>
    <property type="match status" value="1"/>
</dbReference>
<dbReference type="InterPro" id="IPR050090">
    <property type="entry name" value="Tyrosine_recombinase_XerCD"/>
</dbReference>
<comment type="similarity">
    <text evidence="2">Belongs to the 'phage' integrase family. XerC subfamily.</text>
</comment>
<evidence type="ECO:0000256" key="9">
    <source>
        <dbReference type="ARBA" id="ARBA00023125"/>
    </source>
</evidence>
<dbReference type="GO" id="GO:0003677">
    <property type="term" value="F:DNA binding"/>
    <property type="evidence" value="ECO:0007669"/>
    <property type="project" value="UniProtKB-UniRule"/>
</dbReference>
<dbReference type="NCBIfam" id="TIGR02224">
    <property type="entry name" value="recomb_XerC"/>
    <property type="match status" value="1"/>
</dbReference>
<evidence type="ECO:0000256" key="11">
    <source>
        <dbReference type="ARBA" id="ARBA00023306"/>
    </source>
</evidence>
<comment type="subcellular location">
    <subcellularLocation>
        <location evidence="1 12">Cytoplasm</location>
    </subcellularLocation>
</comment>
<dbReference type="GO" id="GO:0006313">
    <property type="term" value="P:DNA transposition"/>
    <property type="evidence" value="ECO:0007669"/>
    <property type="project" value="UniProtKB-UniRule"/>
</dbReference>
<evidence type="ECO:0000313" key="15">
    <source>
        <dbReference type="EMBL" id="SDQ52754.1"/>
    </source>
</evidence>